<reference evidence="2" key="1">
    <citation type="submission" date="2025-08" db="UniProtKB">
        <authorList>
            <consortium name="Ensembl"/>
        </authorList>
    </citation>
    <scope>IDENTIFICATION</scope>
</reference>
<evidence type="ECO:0000256" key="1">
    <source>
        <dbReference type="SAM" id="MobiDB-lite"/>
    </source>
</evidence>
<evidence type="ECO:0000313" key="2">
    <source>
        <dbReference type="Ensembl" id="ENSACDP00005026245.1"/>
    </source>
</evidence>
<evidence type="ECO:0000313" key="3">
    <source>
        <dbReference type="Proteomes" id="UP000694521"/>
    </source>
</evidence>
<reference evidence="2" key="2">
    <citation type="submission" date="2025-09" db="UniProtKB">
        <authorList>
            <consortium name="Ensembl"/>
        </authorList>
    </citation>
    <scope>IDENTIFICATION</scope>
</reference>
<dbReference type="Proteomes" id="UP000694521">
    <property type="component" value="Unplaced"/>
</dbReference>
<keyword evidence="3" id="KW-1185">Reference proteome</keyword>
<sequence length="138" mass="14454">MSLLWEKKKGGGARQHPDLTSAGVSKAVPPSPCWKFCFNSRGSAVLPTVGLERAYLVANYCPFEMEPRASQLCNRFDACVCTGTVSGAAAICSTRHVHGILQDGCLICAGFGLQHTSVLPLICQAPSSIPAASSAVCV</sequence>
<organism evidence="2 3">
    <name type="scientific">Anser cygnoides</name>
    <name type="common">Swan goose</name>
    <dbReference type="NCBI Taxonomy" id="8845"/>
    <lineage>
        <taxon>Eukaryota</taxon>
        <taxon>Metazoa</taxon>
        <taxon>Chordata</taxon>
        <taxon>Craniata</taxon>
        <taxon>Vertebrata</taxon>
        <taxon>Euteleostomi</taxon>
        <taxon>Archelosauria</taxon>
        <taxon>Archosauria</taxon>
        <taxon>Dinosauria</taxon>
        <taxon>Saurischia</taxon>
        <taxon>Theropoda</taxon>
        <taxon>Coelurosauria</taxon>
        <taxon>Aves</taxon>
        <taxon>Neognathae</taxon>
        <taxon>Galloanserae</taxon>
        <taxon>Anseriformes</taxon>
        <taxon>Anatidae</taxon>
        <taxon>Anserinae</taxon>
        <taxon>Anser</taxon>
    </lineage>
</organism>
<accession>A0A8B9ES20</accession>
<protein>
    <submittedName>
        <fullName evidence="2">Uncharacterized protein</fullName>
    </submittedName>
</protein>
<proteinExistence type="predicted"/>
<name>A0A8B9ES20_ANSCY</name>
<dbReference type="AlphaFoldDB" id="A0A8B9ES20"/>
<feature type="region of interest" description="Disordered" evidence="1">
    <location>
        <begin position="1"/>
        <end position="25"/>
    </location>
</feature>
<dbReference type="Ensembl" id="ENSACDT00005031288.1">
    <property type="protein sequence ID" value="ENSACDP00005026245.1"/>
    <property type="gene ID" value="ENSACDG00005018994.1"/>
</dbReference>